<dbReference type="Proteomes" id="UP000823388">
    <property type="component" value="Chromosome 1K"/>
</dbReference>
<feature type="compositionally biased region" description="Low complexity" evidence="1">
    <location>
        <begin position="145"/>
        <end position="165"/>
    </location>
</feature>
<feature type="compositionally biased region" description="Basic and acidic residues" evidence="1">
    <location>
        <begin position="98"/>
        <end position="108"/>
    </location>
</feature>
<name>A0A8T0XFK2_PANVG</name>
<dbReference type="EMBL" id="CM029037">
    <property type="protein sequence ID" value="KAG2657628.1"/>
    <property type="molecule type" value="Genomic_DNA"/>
</dbReference>
<protein>
    <submittedName>
        <fullName evidence="2">Uncharacterized protein</fullName>
    </submittedName>
</protein>
<proteinExistence type="predicted"/>
<feature type="region of interest" description="Disordered" evidence="1">
    <location>
        <begin position="86"/>
        <end position="217"/>
    </location>
</feature>
<dbReference type="AlphaFoldDB" id="A0A8T0XFK2"/>
<sequence>MVPGLAQWRGVPGCARRRRALGRDWLRNGSLRSSAAAHGLPAGHRGACEGFPAFAPSPRRRTPRFPLTGALQGRWSHVFVAPPGSASLFSNHTPGNRGGRDRERRRTEVPTAAGGRRRGAVCAAWTGRRRSERAAGVGRRRPGSERAAWAERTTATGGAQPVGRRAAGGEQGACGAGGGSSRHWRECVTARRREAGGAGEEGSRRGRRKRARRRRSE</sequence>
<gene>
    <name evidence="2" type="ORF">PVAP13_1KG183305</name>
</gene>
<evidence type="ECO:0000256" key="1">
    <source>
        <dbReference type="SAM" id="MobiDB-lite"/>
    </source>
</evidence>
<keyword evidence="3" id="KW-1185">Reference proteome</keyword>
<organism evidence="2 3">
    <name type="scientific">Panicum virgatum</name>
    <name type="common">Blackwell switchgrass</name>
    <dbReference type="NCBI Taxonomy" id="38727"/>
    <lineage>
        <taxon>Eukaryota</taxon>
        <taxon>Viridiplantae</taxon>
        <taxon>Streptophyta</taxon>
        <taxon>Embryophyta</taxon>
        <taxon>Tracheophyta</taxon>
        <taxon>Spermatophyta</taxon>
        <taxon>Magnoliopsida</taxon>
        <taxon>Liliopsida</taxon>
        <taxon>Poales</taxon>
        <taxon>Poaceae</taxon>
        <taxon>PACMAD clade</taxon>
        <taxon>Panicoideae</taxon>
        <taxon>Panicodae</taxon>
        <taxon>Paniceae</taxon>
        <taxon>Panicinae</taxon>
        <taxon>Panicum</taxon>
        <taxon>Panicum sect. Hiantes</taxon>
    </lineage>
</organism>
<feature type="compositionally biased region" description="Basic and acidic residues" evidence="1">
    <location>
        <begin position="183"/>
        <end position="195"/>
    </location>
</feature>
<evidence type="ECO:0000313" key="2">
    <source>
        <dbReference type="EMBL" id="KAG2657628.1"/>
    </source>
</evidence>
<feature type="compositionally biased region" description="Basic residues" evidence="1">
    <location>
        <begin position="205"/>
        <end position="217"/>
    </location>
</feature>
<evidence type="ECO:0000313" key="3">
    <source>
        <dbReference type="Proteomes" id="UP000823388"/>
    </source>
</evidence>
<reference evidence="2" key="1">
    <citation type="submission" date="2020-05" db="EMBL/GenBank/DDBJ databases">
        <title>WGS assembly of Panicum virgatum.</title>
        <authorList>
            <person name="Lovell J.T."/>
            <person name="Jenkins J."/>
            <person name="Shu S."/>
            <person name="Juenger T.E."/>
            <person name="Schmutz J."/>
        </authorList>
    </citation>
    <scope>NUCLEOTIDE SEQUENCE</scope>
    <source>
        <strain evidence="2">AP13</strain>
    </source>
</reference>
<accession>A0A8T0XFK2</accession>
<feature type="compositionally biased region" description="Gly residues" evidence="1">
    <location>
        <begin position="169"/>
        <end position="180"/>
    </location>
</feature>
<comment type="caution">
    <text evidence="2">The sequence shown here is derived from an EMBL/GenBank/DDBJ whole genome shotgun (WGS) entry which is preliminary data.</text>
</comment>